<dbReference type="EMBL" id="CP071382">
    <property type="protein sequence ID" value="QSV44786.1"/>
    <property type="molecule type" value="Genomic_DNA"/>
</dbReference>
<evidence type="ECO:0000256" key="2">
    <source>
        <dbReference type="ARBA" id="ARBA00022723"/>
    </source>
</evidence>
<evidence type="ECO:0000313" key="6">
    <source>
        <dbReference type="EMBL" id="QSV44786.1"/>
    </source>
</evidence>
<dbReference type="PANTHER" id="PTHR43687">
    <property type="entry name" value="ADENYLYLSULFATE REDUCTASE, BETA SUBUNIT"/>
    <property type="match status" value="1"/>
</dbReference>
<dbReference type="PROSITE" id="PS51379">
    <property type="entry name" value="4FE4S_FER_2"/>
    <property type="match status" value="2"/>
</dbReference>
<name>A0ABX7Q058_9BACT</name>
<dbReference type="RefSeq" id="WP_207162600.1">
    <property type="nucleotide sequence ID" value="NZ_CP071382.1"/>
</dbReference>
<dbReference type="NCBIfam" id="NF040864">
    <property type="entry name" value="HgcB_ferredoxin"/>
    <property type="match status" value="1"/>
</dbReference>
<keyword evidence="1" id="KW-0004">4Fe-4S</keyword>
<gene>
    <name evidence="6" type="ORF">JZM60_11515</name>
</gene>
<dbReference type="Pfam" id="PF13187">
    <property type="entry name" value="Fer4_9"/>
    <property type="match status" value="1"/>
</dbReference>
<dbReference type="InterPro" id="IPR017900">
    <property type="entry name" value="4Fe4S_Fe_S_CS"/>
</dbReference>
<evidence type="ECO:0000313" key="7">
    <source>
        <dbReference type="Proteomes" id="UP000663651"/>
    </source>
</evidence>
<organism evidence="6 7">
    <name type="scientific">Geobacter benzoatilyticus</name>
    <dbReference type="NCBI Taxonomy" id="2815309"/>
    <lineage>
        <taxon>Bacteria</taxon>
        <taxon>Pseudomonadati</taxon>
        <taxon>Thermodesulfobacteriota</taxon>
        <taxon>Desulfuromonadia</taxon>
        <taxon>Geobacterales</taxon>
        <taxon>Geobacteraceae</taxon>
        <taxon>Geobacter</taxon>
    </lineage>
</organism>
<dbReference type="PROSITE" id="PS00198">
    <property type="entry name" value="4FE4S_FER_1"/>
    <property type="match status" value="1"/>
</dbReference>
<evidence type="ECO:0000256" key="1">
    <source>
        <dbReference type="ARBA" id="ARBA00022485"/>
    </source>
</evidence>
<dbReference type="InterPro" id="IPR050572">
    <property type="entry name" value="Fe-S_Ferredoxin"/>
</dbReference>
<keyword evidence="3" id="KW-0408">Iron</keyword>
<accession>A0ABX7Q058</accession>
<keyword evidence="7" id="KW-1185">Reference proteome</keyword>
<dbReference type="InterPro" id="IPR017896">
    <property type="entry name" value="4Fe4S_Fe-S-bd"/>
</dbReference>
<evidence type="ECO:0000259" key="5">
    <source>
        <dbReference type="PROSITE" id="PS51379"/>
    </source>
</evidence>
<dbReference type="SUPFAM" id="SSF54862">
    <property type="entry name" value="4Fe-4S ferredoxins"/>
    <property type="match status" value="1"/>
</dbReference>
<feature type="domain" description="4Fe-4S ferredoxin-type" evidence="5">
    <location>
        <begin position="11"/>
        <end position="40"/>
    </location>
</feature>
<evidence type="ECO:0000256" key="4">
    <source>
        <dbReference type="ARBA" id="ARBA00023014"/>
    </source>
</evidence>
<evidence type="ECO:0000256" key="3">
    <source>
        <dbReference type="ARBA" id="ARBA00023004"/>
    </source>
</evidence>
<dbReference type="Proteomes" id="UP000663651">
    <property type="component" value="Chromosome"/>
</dbReference>
<dbReference type="PANTHER" id="PTHR43687:SF4">
    <property type="entry name" value="BLR5484 PROTEIN"/>
    <property type="match status" value="1"/>
</dbReference>
<sequence>MKGFAYLPNVATLELSREICIGCGMCVTVCPHEVFVLQGAKAEIINFDACIECGACSVNCPVEAIRVDSGVGCASGLINEWISSITGRKTGGGGCC</sequence>
<reference evidence="6 7" key="1">
    <citation type="submission" date="2021-03" db="EMBL/GenBank/DDBJ databases">
        <title>Geobacter metallireducens gen. nov. sp. nov., a microorganism capable of coupling the complete oxidation of organic compounds to the reduction of iron and other metals.</title>
        <authorList>
            <person name="Li Y."/>
        </authorList>
    </citation>
    <scope>NUCLEOTIDE SEQUENCE [LARGE SCALE GENOMIC DNA]</scope>
    <source>
        <strain evidence="6 7">Jerry-YX</strain>
    </source>
</reference>
<keyword evidence="4" id="KW-0411">Iron-sulfur</keyword>
<keyword evidence="2" id="KW-0479">Metal-binding</keyword>
<feature type="domain" description="4Fe-4S ferredoxin-type" evidence="5">
    <location>
        <begin position="41"/>
        <end position="70"/>
    </location>
</feature>
<proteinExistence type="predicted"/>
<dbReference type="Gene3D" id="3.30.70.20">
    <property type="match status" value="2"/>
</dbReference>
<protein>
    <submittedName>
        <fullName evidence="6">4Fe-4S binding protein</fullName>
    </submittedName>
</protein>